<keyword evidence="1" id="KW-0472">Membrane</keyword>
<dbReference type="AlphaFoldDB" id="A0AAD9SVX0"/>
<evidence type="ECO:0008006" key="4">
    <source>
        <dbReference type="Google" id="ProtNLM"/>
    </source>
</evidence>
<name>A0AAD9SVX0_9HELO</name>
<accession>A0AAD9SVX0</accession>
<dbReference type="PANTHER" id="PTHR42083:SF1">
    <property type="entry name" value="MARVEL DOMAIN-CONTAINING PROTEIN"/>
    <property type="match status" value="1"/>
</dbReference>
<keyword evidence="1" id="KW-1133">Transmembrane helix</keyword>
<evidence type="ECO:0000256" key="1">
    <source>
        <dbReference type="SAM" id="Phobius"/>
    </source>
</evidence>
<feature type="transmembrane region" description="Helical" evidence="1">
    <location>
        <begin position="77"/>
        <end position="98"/>
    </location>
</feature>
<feature type="transmembrane region" description="Helical" evidence="1">
    <location>
        <begin position="20"/>
        <end position="40"/>
    </location>
</feature>
<evidence type="ECO:0000313" key="3">
    <source>
        <dbReference type="Proteomes" id="UP001285354"/>
    </source>
</evidence>
<feature type="transmembrane region" description="Helical" evidence="1">
    <location>
        <begin position="52"/>
        <end position="71"/>
    </location>
</feature>
<protein>
    <recommendedName>
        <fullName evidence="4">MARVEL domain-containing protein</fullName>
    </recommendedName>
</protein>
<feature type="transmembrane region" description="Helical" evidence="1">
    <location>
        <begin position="119"/>
        <end position="141"/>
    </location>
</feature>
<gene>
    <name evidence="2" type="ORF">QTJ16_006752</name>
</gene>
<keyword evidence="1" id="KW-0812">Transmembrane</keyword>
<keyword evidence="3" id="KW-1185">Reference proteome</keyword>
<reference evidence="2" key="1">
    <citation type="submission" date="2023-06" db="EMBL/GenBank/DDBJ databases">
        <title>Draft genome of Marssonina rosae.</title>
        <authorList>
            <person name="Cheng Q."/>
        </authorList>
    </citation>
    <scope>NUCLEOTIDE SEQUENCE</scope>
    <source>
        <strain evidence="2">R4</strain>
    </source>
</reference>
<comment type="caution">
    <text evidence="2">The sequence shown here is derived from an EMBL/GenBank/DDBJ whole genome shotgun (WGS) entry which is preliminary data.</text>
</comment>
<dbReference type="EMBL" id="JAUBYV010000011">
    <property type="protein sequence ID" value="KAK2624118.1"/>
    <property type="molecule type" value="Genomic_DNA"/>
</dbReference>
<sequence>MGLFRGVELTLSYVAHSLFRFVQLVLALTVCGLYAVDLNRTSRAGKYSDGRWVYAEVTAALAAVTALIYLVPSAARLPMAFVWDAILFLLWIALFGLFGNMYIRERAEGDSGVQRMKNAVWVDLANALLWLLSAVGMAIFWRRNQASRTKWTGRARV</sequence>
<dbReference type="Proteomes" id="UP001285354">
    <property type="component" value="Unassembled WGS sequence"/>
</dbReference>
<organism evidence="2 3">
    <name type="scientific">Diplocarpon rosae</name>
    <dbReference type="NCBI Taxonomy" id="946125"/>
    <lineage>
        <taxon>Eukaryota</taxon>
        <taxon>Fungi</taxon>
        <taxon>Dikarya</taxon>
        <taxon>Ascomycota</taxon>
        <taxon>Pezizomycotina</taxon>
        <taxon>Leotiomycetes</taxon>
        <taxon>Helotiales</taxon>
        <taxon>Drepanopezizaceae</taxon>
        <taxon>Diplocarpon</taxon>
    </lineage>
</organism>
<evidence type="ECO:0000313" key="2">
    <source>
        <dbReference type="EMBL" id="KAK2624118.1"/>
    </source>
</evidence>
<proteinExistence type="predicted"/>
<dbReference type="PANTHER" id="PTHR42083">
    <property type="entry name" value="MARVEL DOMAIN-CONTAINING PROTEIN"/>
    <property type="match status" value="1"/>
</dbReference>